<evidence type="ECO:0000313" key="6">
    <source>
        <dbReference type="EMBL" id="GIN94294.1"/>
    </source>
</evidence>
<feature type="transmembrane region" description="Helical" evidence="5">
    <location>
        <begin position="309"/>
        <end position="331"/>
    </location>
</feature>
<dbReference type="PANTHER" id="PTHR22550">
    <property type="entry name" value="SPORE GERMINATION PROTEIN"/>
    <property type="match status" value="1"/>
</dbReference>
<dbReference type="InterPro" id="IPR050768">
    <property type="entry name" value="UPF0353/GerABKA_families"/>
</dbReference>
<dbReference type="PIRSF" id="PIRSF005690">
    <property type="entry name" value="GerBA"/>
    <property type="match status" value="1"/>
</dbReference>
<organism evidence="6 7">
    <name type="scientific">Siminovitchia terrae</name>
    <name type="common">Bacillus terrae</name>
    <dbReference type="NCBI Taxonomy" id="1914933"/>
    <lineage>
        <taxon>Bacteria</taxon>
        <taxon>Bacillati</taxon>
        <taxon>Bacillota</taxon>
        <taxon>Bacilli</taxon>
        <taxon>Bacillales</taxon>
        <taxon>Bacillaceae</taxon>
        <taxon>Siminovitchia</taxon>
    </lineage>
</organism>
<evidence type="ECO:0000256" key="5">
    <source>
        <dbReference type="SAM" id="Phobius"/>
    </source>
</evidence>
<proteinExistence type="inferred from homology"/>
<evidence type="ECO:0000256" key="3">
    <source>
        <dbReference type="ARBA" id="ARBA00023136"/>
    </source>
</evidence>
<evidence type="ECO:0000256" key="4">
    <source>
        <dbReference type="PIRNR" id="PIRNR005690"/>
    </source>
</evidence>
<feature type="transmembrane region" description="Helical" evidence="5">
    <location>
        <begin position="390"/>
        <end position="420"/>
    </location>
</feature>
<feature type="transmembrane region" description="Helical" evidence="5">
    <location>
        <begin position="432"/>
        <end position="457"/>
    </location>
</feature>
<dbReference type="EMBL" id="BORJ01000001">
    <property type="protein sequence ID" value="GIN94294.1"/>
    <property type="molecule type" value="Genomic_DNA"/>
</dbReference>
<dbReference type="InterPro" id="IPR004995">
    <property type="entry name" value="Spore_Ger"/>
</dbReference>
<evidence type="ECO:0000256" key="1">
    <source>
        <dbReference type="ARBA" id="ARBA00004141"/>
    </source>
</evidence>
<comment type="caution">
    <text evidence="6">The sequence shown here is derived from an EMBL/GenBank/DDBJ whole genome shotgun (WGS) entry which is preliminary data.</text>
</comment>
<dbReference type="PANTHER" id="PTHR22550:SF5">
    <property type="entry name" value="LEUCINE ZIPPER PROTEIN 4"/>
    <property type="match status" value="1"/>
</dbReference>
<protein>
    <submittedName>
        <fullName evidence="6">Germination protein KA</fullName>
    </submittedName>
</protein>
<name>A0ABQ4KQH5_SIMTE</name>
<comment type="similarity">
    <text evidence="2 4">Belongs to the GerABKA family.</text>
</comment>
<keyword evidence="3 4" id="KW-0472">Membrane</keyword>
<keyword evidence="5" id="KW-0812">Transmembrane</keyword>
<comment type="subcellular location">
    <subcellularLocation>
        <location evidence="4">Cell membrane</location>
    </subcellularLocation>
    <subcellularLocation>
        <location evidence="1">Membrane</location>
        <topology evidence="1">Multi-pass membrane protein</topology>
    </subcellularLocation>
</comment>
<dbReference type="Pfam" id="PF03323">
    <property type="entry name" value="GerA"/>
    <property type="match status" value="1"/>
</dbReference>
<sequence>MIRNVQKLLKKKRKKQQKNIVQIPKPQDTLQEKEIIVHPVLEDNIKFIYEAFCNTDDLKVRDVTFDDRKGKLIYLETMADTKEIQQSILIPLSEAEETRNVREIITSPELKITNNLNEAVSALLMGNCALFFVDGTDFFLFNTIQVNARTPEEPENEKVVRGSHEGFVENLNINLNLIRERVKNPQLMIKYFKLGKETNSNVAIVYMNGLANPSVVEEVKKRIESISTGMVFSPGYIEEFIEDHPFSPFQQILFTERPDRAEAHLMEGRVVVMSEGSADASIVPVTFFSFFQTPDDYNIRFYAGSIFRLIRLFSFWGALTLPAIYIAVVGFHFEIIPYDLITLVKSSIENIPFPPFFEALFMAITIELIREAGIRLPSPIGQTIGIVGGLIIGDAVVNAGLVSNMMIIVIALTAIMSFGIPSYEMGNTVRILSLPIMIAAATLGFVGIVFVLMIIIIHMCKLDSFGTPYIAPLSPLHGKDLKDAIVRFPVWSLDHRSKYALAQKQVRQRASREWGKNDR</sequence>
<reference evidence="6 7" key="1">
    <citation type="submission" date="2021-03" db="EMBL/GenBank/DDBJ databases">
        <title>Antimicrobial resistance genes in bacteria isolated from Japanese honey, and their potential for conferring macrolide and lincosamide resistance in the American foulbrood pathogen Paenibacillus larvae.</title>
        <authorList>
            <person name="Okamoto M."/>
            <person name="Kumagai M."/>
            <person name="Kanamori H."/>
            <person name="Takamatsu D."/>
        </authorList>
    </citation>
    <scope>NUCLEOTIDE SEQUENCE [LARGE SCALE GENOMIC DNA]</scope>
    <source>
        <strain evidence="6 7">J6TS1</strain>
    </source>
</reference>
<gene>
    <name evidence="6" type="ORF">J6TS1_01640</name>
</gene>
<keyword evidence="5" id="KW-1133">Transmembrane helix</keyword>
<accession>A0ABQ4KQH5</accession>
<dbReference type="Proteomes" id="UP000680670">
    <property type="component" value="Unassembled WGS sequence"/>
</dbReference>
<keyword evidence="7" id="KW-1185">Reference proteome</keyword>
<evidence type="ECO:0000313" key="7">
    <source>
        <dbReference type="Proteomes" id="UP000680670"/>
    </source>
</evidence>
<evidence type="ECO:0000256" key="2">
    <source>
        <dbReference type="ARBA" id="ARBA00005278"/>
    </source>
</evidence>
<dbReference type="RefSeq" id="WP_244861938.1">
    <property type="nucleotide sequence ID" value="NZ_BORJ01000001.1"/>
</dbReference>